<evidence type="ECO:0000313" key="2">
    <source>
        <dbReference type="EMBL" id="GAH24906.1"/>
    </source>
</evidence>
<gene>
    <name evidence="2" type="ORF">S03H2_02378</name>
</gene>
<sequence>MSDKRYTKKCPECGNDFIAKIKKAIYCSERCRAMAGRRRRGSQKYKPTGRPPGRPRKYPKGTSGYVPTGRPRGRPRKDPAPAPILVPDPAPAPILVPDPALPPILVLESTKLRHEEEFKKLVKKSMEAQDIKDRESAKYRVEIVKHLMMIRDNAKTHEDWCNAKWALDNLFY</sequence>
<organism evidence="2">
    <name type="scientific">marine sediment metagenome</name>
    <dbReference type="NCBI Taxonomy" id="412755"/>
    <lineage>
        <taxon>unclassified sequences</taxon>
        <taxon>metagenomes</taxon>
        <taxon>ecological metagenomes</taxon>
    </lineage>
</organism>
<reference evidence="2" key="1">
    <citation type="journal article" date="2014" name="Front. Microbiol.">
        <title>High frequency of phylogenetically diverse reductive dehalogenase-homologous genes in deep subseafloor sedimentary metagenomes.</title>
        <authorList>
            <person name="Kawai M."/>
            <person name="Futagami T."/>
            <person name="Toyoda A."/>
            <person name="Takaki Y."/>
            <person name="Nishi S."/>
            <person name="Hori S."/>
            <person name="Arai W."/>
            <person name="Tsubouchi T."/>
            <person name="Morono Y."/>
            <person name="Uchiyama I."/>
            <person name="Ito T."/>
            <person name="Fujiyama A."/>
            <person name="Inagaki F."/>
            <person name="Takami H."/>
        </authorList>
    </citation>
    <scope>NUCLEOTIDE SEQUENCE</scope>
    <source>
        <strain evidence="2">Expedition CK06-06</strain>
    </source>
</reference>
<feature type="region of interest" description="Disordered" evidence="1">
    <location>
        <begin position="33"/>
        <end position="86"/>
    </location>
</feature>
<accession>X1DV59</accession>
<dbReference type="AlphaFoldDB" id="X1DV59"/>
<evidence type="ECO:0000256" key="1">
    <source>
        <dbReference type="SAM" id="MobiDB-lite"/>
    </source>
</evidence>
<dbReference type="EMBL" id="BARU01000787">
    <property type="protein sequence ID" value="GAH24906.1"/>
    <property type="molecule type" value="Genomic_DNA"/>
</dbReference>
<protein>
    <submittedName>
        <fullName evidence="2">Uncharacterized protein</fullName>
    </submittedName>
</protein>
<proteinExistence type="predicted"/>
<name>X1DV59_9ZZZZ</name>
<comment type="caution">
    <text evidence="2">The sequence shown here is derived from an EMBL/GenBank/DDBJ whole genome shotgun (WGS) entry which is preliminary data.</text>
</comment>